<comment type="caution">
    <text evidence="2">The sequence shown here is derived from an EMBL/GenBank/DDBJ whole genome shotgun (WGS) entry which is preliminary data.</text>
</comment>
<name>A0A9P8TJW7_WICPI</name>
<dbReference type="Proteomes" id="UP000774326">
    <property type="component" value="Unassembled WGS sequence"/>
</dbReference>
<proteinExistence type="predicted"/>
<feature type="compositionally biased region" description="Polar residues" evidence="1">
    <location>
        <begin position="104"/>
        <end position="127"/>
    </location>
</feature>
<dbReference type="AlphaFoldDB" id="A0A9P8TJW7"/>
<organism evidence="2 3">
    <name type="scientific">Wickerhamomyces pijperi</name>
    <name type="common">Yeast</name>
    <name type="synonym">Pichia pijperi</name>
    <dbReference type="NCBI Taxonomy" id="599730"/>
    <lineage>
        <taxon>Eukaryota</taxon>
        <taxon>Fungi</taxon>
        <taxon>Dikarya</taxon>
        <taxon>Ascomycota</taxon>
        <taxon>Saccharomycotina</taxon>
        <taxon>Saccharomycetes</taxon>
        <taxon>Phaffomycetales</taxon>
        <taxon>Wickerhamomycetaceae</taxon>
        <taxon>Wickerhamomyces</taxon>
    </lineage>
</organism>
<evidence type="ECO:0000313" key="3">
    <source>
        <dbReference type="Proteomes" id="UP000774326"/>
    </source>
</evidence>
<sequence length="443" mass="50443">MSQVLDLALALTLIKIKNNNGLHDIIDVVNHFHGLIYQPESYTDHKGEMTNISTAATIELFNSMESQEESSSEYHEEYLVDQIYEISEDSTQESENHIPDDQTGEPSSSAESLQAVSRPITRNSSTPIPEPIIIRENSLILTPSSSSSQLHDFINKGSLVSDLPVSAISVPDPAVISDVKVTKRKAVREDVEANVNLNQRRYNKKLKSLEKEQKKNTYSVDFDLQELLKNDDFDPKVEASFMNIQGPIKGILYAKDLRCIDYNTVKIHRLSLLALEKFKDVGQLGETDANEIYGVLLRYAKALFLINHDTGKKEETRLRKLTLLCQSLKELIQINERFTYVMIFLIKDLIVFFIESKGLLKNKGKSAYVKRYSIETSKYVSRLKLNSRDNIHKLLKGDELISVGQFRIVLKLLFETLDHDICTLIEEDYILKISTRIILLGKC</sequence>
<reference evidence="2" key="1">
    <citation type="journal article" date="2021" name="Open Biol.">
        <title>Shared evolutionary footprints suggest mitochondrial oxidative damage underlies multiple complex I losses in fungi.</title>
        <authorList>
            <person name="Schikora-Tamarit M.A."/>
            <person name="Marcet-Houben M."/>
            <person name="Nosek J."/>
            <person name="Gabaldon T."/>
        </authorList>
    </citation>
    <scope>NUCLEOTIDE SEQUENCE</scope>
    <source>
        <strain evidence="2">CBS2887</strain>
    </source>
</reference>
<reference evidence="2" key="2">
    <citation type="submission" date="2021-01" db="EMBL/GenBank/DDBJ databases">
        <authorList>
            <person name="Schikora-Tamarit M.A."/>
        </authorList>
    </citation>
    <scope>NUCLEOTIDE SEQUENCE</scope>
    <source>
        <strain evidence="2">CBS2887</strain>
    </source>
</reference>
<dbReference type="EMBL" id="JAEUBG010003834">
    <property type="protein sequence ID" value="KAH3682248.1"/>
    <property type="molecule type" value="Genomic_DNA"/>
</dbReference>
<keyword evidence="3" id="KW-1185">Reference proteome</keyword>
<feature type="region of interest" description="Disordered" evidence="1">
    <location>
        <begin position="89"/>
        <end position="129"/>
    </location>
</feature>
<accession>A0A9P8TJW7</accession>
<gene>
    <name evidence="2" type="ORF">WICPIJ_006787</name>
</gene>
<evidence type="ECO:0000256" key="1">
    <source>
        <dbReference type="SAM" id="MobiDB-lite"/>
    </source>
</evidence>
<protein>
    <submittedName>
        <fullName evidence="2">Uncharacterized protein</fullName>
    </submittedName>
</protein>
<evidence type="ECO:0000313" key="2">
    <source>
        <dbReference type="EMBL" id="KAH3682248.1"/>
    </source>
</evidence>